<feature type="compositionally biased region" description="Polar residues" evidence="7">
    <location>
        <begin position="120"/>
        <end position="137"/>
    </location>
</feature>
<dbReference type="Gene3D" id="1.25.40.10">
    <property type="entry name" value="Tetratricopeptide repeat domain"/>
    <property type="match status" value="2"/>
</dbReference>
<evidence type="ECO:0000256" key="7">
    <source>
        <dbReference type="SAM" id="MobiDB-lite"/>
    </source>
</evidence>
<sequence>MPRARVPGASHSASSDALILPWLAPRALAESPVVRRRHARGGKRNAFQDELQEIGRGGQLGTVEELSLCSQIHSGPRASRLDHTSPFTGASCLRRAEPLTSRTLRYADIASSARRHARSYATNADSSSQKIHPQSPQDADIASNVFSGTRYSRRRSWRQQYSQHVEGLDPLQASRRRARYIARAEERLSRYDKPWWKTEQGHEQLLYNGHYRSLRRLVIALKQHHRTTVDARKQTSMETVDEEWLLNTFAALDRSVYSHVSALTKPVTIEHNPQCSAGTQELLDGVDEDGATRIFSNWHNLKEQHEFYEQNLVYMLDQKSGYAQDFITVLAEERDLPRPKLLVIADALAYLAKLHLKEEYLPGQGWDTVPSVNVRKFISTFLHCTQCFTSHKATAVYSQDLLHSLVQLADTADLKRIYDALRKSHIHLSSGTALHYAAAFGEAGEFRYALQVLKDHLAQYGSSRAEVKDNLVRSERFRWACATILRGSMRAAKNYHETPGIVAVFVEFGVKMDLLLYDVIMHNAMDAGDFATAFKVFNALEGHGLKPDAFTFSILIHGCTTQNDPAKFKAFAEYCLEKAKDLKDPWLAADFLYYTYTCAQNKLIVARDAAPIWRAYLDLFDLAPLEPFIPGGSRTMKDAIDETAPGREHETLVPTPAALFLMLQTEIQTLSTLSAPYVERLYKTFKHAISSKRAHEALTTLARKPIMWNSFLLAFCRKGQYASASSVIKDMDAHGVPANVYSWNIFMKAFFKSGQVAPAERVFELMRARGVDPDAYTHGIMVRGYAKAQLIDRIGETMQHISEDDQLAPDLLRALSQVQNRADLTASLEKNRLAKLQKDVEDADRKAKEEADRLEAPRFKSLFAKAITFKEPTHWDNGGMEDADDFLEPDNEASAVEVNAKGTRLAQSVSVKPAPSDLAMKHTKKYE</sequence>
<accession>A0A9P4TM74</accession>
<evidence type="ECO:0000256" key="1">
    <source>
        <dbReference type="ARBA" id="ARBA00006192"/>
    </source>
</evidence>
<feature type="repeat" description="PPR" evidence="5">
    <location>
        <begin position="739"/>
        <end position="773"/>
    </location>
</feature>
<gene>
    <name evidence="8" type="ORF">E8E13_010773</name>
</gene>
<organism evidence="8 9">
    <name type="scientific">Curvularia kusanoi</name>
    <name type="common">Cochliobolus kusanoi</name>
    <dbReference type="NCBI Taxonomy" id="90978"/>
    <lineage>
        <taxon>Eukaryota</taxon>
        <taxon>Fungi</taxon>
        <taxon>Dikarya</taxon>
        <taxon>Ascomycota</taxon>
        <taxon>Pezizomycotina</taxon>
        <taxon>Dothideomycetes</taxon>
        <taxon>Pleosporomycetidae</taxon>
        <taxon>Pleosporales</taxon>
        <taxon>Pleosporineae</taxon>
        <taxon>Pleosporaceae</taxon>
        <taxon>Curvularia</taxon>
    </lineage>
</organism>
<evidence type="ECO:0000313" key="9">
    <source>
        <dbReference type="Proteomes" id="UP000801428"/>
    </source>
</evidence>
<feature type="region of interest" description="Disordered" evidence="7">
    <location>
        <begin position="904"/>
        <end position="927"/>
    </location>
</feature>
<evidence type="ECO:0000313" key="8">
    <source>
        <dbReference type="EMBL" id="KAF3007848.1"/>
    </source>
</evidence>
<feature type="repeat" description="PPR" evidence="5">
    <location>
        <begin position="704"/>
        <end position="738"/>
    </location>
</feature>
<dbReference type="PANTHER" id="PTHR47447:SF17">
    <property type="entry name" value="OS12G0638900 PROTEIN"/>
    <property type="match status" value="1"/>
</dbReference>
<keyword evidence="6" id="KW-0175">Coiled coil</keyword>
<protein>
    <recommendedName>
        <fullName evidence="10">Pentatricopeptide repeat protein</fullName>
    </recommendedName>
</protein>
<feature type="region of interest" description="Disordered" evidence="7">
    <location>
        <begin position="118"/>
        <end position="141"/>
    </location>
</feature>
<dbReference type="Pfam" id="PF01535">
    <property type="entry name" value="PPR"/>
    <property type="match status" value="1"/>
</dbReference>
<evidence type="ECO:0000256" key="3">
    <source>
        <dbReference type="ARBA" id="ARBA00044493"/>
    </source>
</evidence>
<dbReference type="PANTHER" id="PTHR47447">
    <property type="entry name" value="OS03G0856100 PROTEIN"/>
    <property type="match status" value="1"/>
</dbReference>
<evidence type="ECO:0000256" key="2">
    <source>
        <dbReference type="ARBA" id="ARBA00022737"/>
    </source>
</evidence>
<dbReference type="InterPro" id="IPR002885">
    <property type="entry name" value="PPR_rpt"/>
</dbReference>
<evidence type="ECO:0000256" key="5">
    <source>
        <dbReference type="PROSITE-ProRule" id="PRU00708"/>
    </source>
</evidence>
<dbReference type="EMBL" id="SWKU01000004">
    <property type="protein sequence ID" value="KAF3007848.1"/>
    <property type="molecule type" value="Genomic_DNA"/>
</dbReference>
<name>A0A9P4TM74_CURKU</name>
<dbReference type="InterPro" id="IPR011990">
    <property type="entry name" value="TPR-like_helical_dom_sf"/>
</dbReference>
<comment type="subunit">
    <text evidence="4">Binds to mitochondrial small subunit 15S rRNA.</text>
</comment>
<feature type="coiled-coil region" evidence="6">
    <location>
        <begin position="826"/>
        <end position="853"/>
    </location>
</feature>
<proteinExistence type="inferred from homology"/>
<dbReference type="NCBIfam" id="TIGR00756">
    <property type="entry name" value="PPR"/>
    <property type="match status" value="1"/>
</dbReference>
<evidence type="ECO:0008006" key="10">
    <source>
        <dbReference type="Google" id="ProtNLM"/>
    </source>
</evidence>
<evidence type="ECO:0000256" key="6">
    <source>
        <dbReference type="SAM" id="Coils"/>
    </source>
</evidence>
<keyword evidence="2" id="KW-0677">Repeat</keyword>
<dbReference type="AlphaFoldDB" id="A0A9P4TM74"/>
<dbReference type="PROSITE" id="PS51375">
    <property type="entry name" value="PPR"/>
    <property type="match status" value="3"/>
</dbReference>
<comment type="function">
    <text evidence="3">Regulates mitochondrial small subunit maturation by controlling 15S rRNA 5'-end processing. Localizes to the 5' precursor of the 15S rRNA in a position that is subsequently occupied by mS47 in the mature yeast mtSSU. Uses structure and sequence-specific RNA recognition, binding to a single-stranded region of the precursor and specifically recognizing bases -6 to -1. The exchange of Ccm1 for mS47 is coupled to the irreversible removal of precursor rRNA that is accompanied by conformational changes of the mitoribosomal proteins uS5m and mS26. These conformational changes signal completion of 5'-end rRNA processing through protection of the mature 5'-end of the 15S rRNA and stabilization of mS47. The removal of the 5' precursor together with the dissociation of Ccm1 may be catalyzed by the 5'-3' exoribonuclease Pet127. Involved in the specific removal of group I introns in mitochondrial encoded transcripts.</text>
</comment>
<reference evidence="8" key="1">
    <citation type="submission" date="2019-04" db="EMBL/GenBank/DDBJ databases">
        <title>Sequencing of skin fungus with MAO and IRED activity.</title>
        <authorList>
            <person name="Marsaioli A.J."/>
            <person name="Bonatto J.M.C."/>
            <person name="Reis Junior O."/>
        </authorList>
    </citation>
    <scope>NUCLEOTIDE SEQUENCE</scope>
    <source>
        <strain evidence="8">30M1</strain>
    </source>
</reference>
<comment type="similarity">
    <text evidence="1">Belongs to the CCM1 family.</text>
</comment>
<dbReference type="Proteomes" id="UP000801428">
    <property type="component" value="Unassembled WGS sequence"/>
</dbReference>
<dbReference type="OrthoDB" id="185373at2759"/>
<evidence type="ECO:0000256" key="4">
    <source>
        <dbReference type="ARBA" id="ARBA00044511"/>
    </source>
</evidence>
<feature type="repeat" description="PPR" evidence="5">
    <location>
        <begin position="513"/>
        <end position="547"/>
    </location>
</feature>
<dbReference type="Pfam" id="PF13041">
    <property type="entry name" value="PPR_2"/>
    <property type="match status" value="2"/>
</dbReference>
<comment type="caution">
    <text evidence="8">The sequence shown here is derived from an EMBL/GenBank/DDBJ whole genome shotgun (WGS) entry which is preliminary data.</text>
</comment>
<keyword evidence="9" id="KW-1185">Reference proteome</keyword>